<dbReference type="Gene3D" id="3.40.50.1110">
    <property type="entry name" value="SGNH hydrolase"/>
    <property type="match status" value="1"/>
</dbReference>
<dbReference type="InterPro" id="IPR013830">
    <property type="entry name" value="SGNH_hydro"/>
</dbReference>
<keyword evidence="3" id="KW-1185">Reference proteome</keyword>
<dbReference type="CDD" id="cd01834">
    <property type="entry name" value="SGNH_hydrolase_like_2"/>
    <property type="match status" value="1"/>
</dbReference>
<reference evidence="2 3" key="1">
    <citation type="submission" date="2024-04" db="EMBL/GenBank/DDBJ databases">
        <title>Tritrichomonas musculus Genome.</title>
        <authorList>
            <person name="Alves-Ferreira E."/>
            <person name="Grigg M."/>
            <person name="Lorenzi H."/>
            <person name="Galac M."/>
        </authorList>
    </citation>
    <scope>NUCLEOTIDE SEQUENCE [LARGE SCALE GENOMIC DNA]</scope>
    <source>
        <strain evidence="2 3">EAF2021</strain>
    </source>
</reference>
<name>A0ABR2JPR0_9EUKA</name>
<dbReference type="EMBL" id="JAPFFF010000010">
    <property type="protein sequence ID" value="KAK8880852.1"/>
    <property type="molecule type" value="Genomic_DNA"/>
</dbReference>
<dbReference type="Pfam" id="PF13472">
    <property type="entry name" value="Lipase_GDSL_2"/>
    <property type="match status" value="1"/>
</dbReference>
<protein>
    <recommendedName>
        <fullName evidence="1">SGNH hydrolase-type esterase domain-containing protein</fullName>
    </recommendedName>
</protein>
<sequence length="211" mass="24549">MNPYFKPNSTVLFQGDSITEWGRSEVPIGTGYPGKISAIYQALYPDSNVKFVNRGVGCDRVRNLLQRYQKDIFDVHPDFISIMIGINDTWRKFDENDPCPIERYEKEYSELLTKIKKDFPNIQIMLITPFLVDLDPQKNCFHPDLNEKIAKVKELAKKFGCILFDFESIQRSKIESKTYTNEQLSRDGVHPTDFGQSFFAIEYLKTLKIIE</sequence>
<dbReference type="PANTHER" id="PTHR30383:SF5">
    <property type="entry name" value="SGNH HYDROLASE-TYPE ESTERASE DOMAIN-CONTAINING PROTEIN"/>
    <property type="match status" value="1"/>
</dbReference>
<feature type="domain" description="SGNH hydrolase-type esterase" evidence="1">
    <location>
        <begin position="15"/>
        <end position="196"/>
    </location>
</feature>
<comment type="caution">
    <text evidence="2">The sequence shown here is derived from an EMBL/GenBank/DDBJ whole genome shotgun (WGS) entry which is preliminary data.</text>
</comment>
<proteinExistence type="predicted"/>
<dbReference type="Proteomes" id="UP001470230">
    <property type="component" value="Unassembled WGS sequence"/>
</dbReference>
<gene>
    <name evidence="2" type="ORF">M9Y10_003550</name>
</gene>
<dbReference type="InterPro" id="IPR036514">
    <property type="entry name" value="SGNH_hydro_sf"/>
</dbReference>
<evidence type="ECO:0000259" key="1">
    <source>
        <dbReference type="Pfam" id="PF13472"/>
    </source>
</evidence>
<dbReference type="InterPro" id="IPR051532">
    <property type="entry name" value="Ester_Hydrolysis_Enzymes"/>
</dbReference>
<accession>A0ABR2JPR0</accession>
<organism evidence="2 3">
    <name type="scientific">Tritrichomonas musculus</name>
    <dbReference type="NCBI Taxonomy" id="1915356"/>
    <lineage>
        <taxon>Eukaryota</taxon>
        <taxon>Metamonada</taxon>
        <taxon>Parabasalia</taxon>
        <taxon>Tritrichomonadida</taxon>
        <taxon>Tritrichomonadidae</taxon>
        <taxon>Tritrichomonas</taxon>
    </lineage>
</organism>
<evidence type="ECO:0000313" key="2">
    <source>
        <dbReference type="EMBL" id="KAK8880852.1"/>
    </source>
</evidence>
<evidence type="ECO:0000313" key="3">
    <source>
        <dbReference type="Proteomes" id="UP001470230"/>
    </source>
</evidence>
<dbReference type="PANTHER" id="PTHR30383">
    <property type="entry name" value="THIOESTERASE 1/PROTEASE 1/LYSOPHOSPHOLIPASE L1"/>
    <property type="match status" value="1"/>
</dbReference>
<dbReference type="SUPFAM" id="SSF52266">
    <property type="entry name" value="SGNH hydrolase"/>
    <property type="match status" value="1"/>
</dbReference>